<evidence type="ECO:0000256" key="1">
    <source>
        <dbReference type="ARBA" id="ARBA00008061"/>
    </source>
</evidence>
<evidence type="ECO:0000313" key="7">
    <source>
        <dbReference type="Proteomes" id="UP000248961"/>
    </source>
</evidence>
<keyword evidence="2" id="KW-0378">Hydrolase</keyword>
<dbReference type="GO" id="GO:0033934">
    <property type="term" value="F:glucan 1,4-alpha-maltotriohydrolase activity"/>
    <property type="evidence" value="ECO:0007669"/>
    <property type="project" value="TreeGrafter"/>
</dbReference>
<comment type="similarity">
    <text evidence="1">Belongs to the glycosyl hydrolase 13 family.</text>
</comment>
<keyword evidence="4" id="KW-0462">Maltose metabolism</keyword>
<dbReference type="RefSeq" id="XP_025552691.1">
    <property type="nucleotide sequence ID" value="XM_025698916.1"/>
</dbReference>
<dbReference type="InterPro" id="IPR045857">
    <property type="entry name" value="O16G_dom_2"/>
</dbReference>
<evidence type="ECO:0000256" key="4">
    <source>
        <dbReference type="ARBA" id="ARBA00026248"/>
    </source>
</evidence>
<dbReference type="GO" id="GO:0004574">
    <property type="term" value="F:oligo-1,6-glucosidase activity"/>
    <property type="evidence" value="ECO:0007669"/>
    <property type="project" value="TreeGrafter"/>
</dbReference>
<proteinExistence type="inferred from homology"/>
<dbReference type="Gene3D" id="3.20.20.80">
    <property type="entry name" value="Glycosidases"/>
    <property type="match status" value="1"/>
</dbReference>
<dbReference type="GeneID" id="37203205"/>
<evidence type="ECO:0000256" key="3">
    <source>
        <dbReference type="ARBA" id="ARBA00023295"/>
    </source>
</evidence>
<dbReference type="STRING" id="1450537.A0A395I0T4"/>
<dbReference type="PANTHER" id="PTHR10357">
    <property type="entry name" value="ALPHA-AMYLASE FAMILY MEMBER"/>
    <property type="match status" value="1"/>
</dbReference>
<dbReference type="EMBL" id="KZ824279">
    <property type="protein sequence ID" value="RAL13537.1"/>
    <property type="molecule type" value="Genomic_DNA"/>
</dbReference>
<dbReference type="VEuPathDB" id="FungiDB:BO97DRAFT_450323"/>
<keyword evidence="3" id="KW-0326">Glycosidase</keyword>
<feature type="domain" description="Glycosyl hydrolase family 13 catalytic" evidence="5">
    <location>
        <begin position="14"/>
        <end position="441"/>
    </location>
</feature>
<dbReference type="SUPFAM" id="SSF51011">
    <property type="entry name" value="Glycosyl hydrolase domain"/>
    <property type="match status" value="1"/>
</dbReference>
<dbReference type="SMART" id="SM00642">
    <property type="entry name" value="Aamy"/>
    <property type="match status" value="1"/>
</dbReference>
<dbReference type="FunFam" id="3.20.20.80:FF:000087">
    <property type="entry name" value="Oligo-1,6-glucosidase IMA1"/>
    <property type="match status" value="1"/>
</dbReference>
<gene>
    <name evidence="6" type="ORF">BO97DRAFT_450323</name>
</gene>
<dbReference type="FunFam" id="3.20.20.80:FF:000064">
    <property type="entry name" value="Oligo-1,6-glucosidase"/>
    <property type="match status" value="1"/>
</dbReference>
<dbReference type="FunFam" id="3.90.400.10:FF:000004">
    <property type="entry name" value="Oligo-1,6-glucosidase"/>
    <property type="match status" value="1"/>
</dbReference>
<evidence type="ECO:0000256" key="2">
    <source>
        <dbReference type="ARBA" id="ARBA00022801"/>
    </source>
</evidence>
<keyword evidence="7" id="KW-1185">Reference proteome</keyword>
<organism evidence="6 7">
    <name type="scientific">Aspergillus homomorphus (strain CBS 101889)</name>
    <dbReference type="NCBI Taxonomy" id="1450537"/>
    <lineage>
        <taxon>Eukaryota</taxon>
        <taxon>Fungi</taxon>
        <taxon>Dikarya</taxon>
        <taxon>Ascomycota</taxon>
        <taxon>Pezizomycotina</taxon>
        <taxon>Eurotiomycetes</taxon>
        <taxon>Eurotiomycetidae</taxon>
        <taxon>Eurotiales</taxon>
        <taxon>Aspergillaceae</taxon>
        <taxon>Aspergillus</taxon>
        <taxon>Aspergillus subgen. Circumdati</taxon>
    </lineage>
</organism>
<evidence type="ECO:0000313" key="6">
    <source>
        <dbReference type="EMBL" id="RAL13537.1"/>
    </source>
</evidence>
<dbReference type="InterPro" id="IPR013780">
    <property type="entry name" value="Glyco_hydro_b"/>
</dbReference>
<reference evidence="6 7" key="1">
    <citation type="submission" date="2018-02" db="EMBL/GenBank/DDBJ databases">
        <title>The genomes of Aspergillus section Nigri reveals drivers in fungal speciation.</title>
        <authorList>
            <consortium name="DOE Joint Genome Institute"/>
            <person name="Vesth T.C."/>
            <person name="Nybo J."/>
            <person name="Theobald S."/>
            <person name="Brandl J."/>
            <person name="Frisvad J.C."/>
            <person name="Nielsen K.F."/>
            <person name="Lyhne E.K."/>
            <person name="Kogle M.E."/>
            <person name="Kuo A."/>
            <person name="Riley R."/>
            <person name="Clum A."/>
            <person name="Nolan M."/>
            <person name="Lipzen A."/>
            <person name="Salamov A."/>
            <person name="Henrissat B."/>
            <person name="Wiebenga A."/>
            <person name="De vries R.P."/>
            <person name="Grigoriev I.V."/>
            <person name="Mortensen U.H."/>
            <person name="Andersen M.R."/>
            <person name="Baker S.E."/>
        </authorList>
    </citation>
    <scope>NUCLEOTIDE SEQUENCE [LARGE SCALE GENOMIC DNA]</scope>
    <source>
        <strain evidence="6 7">CBS 101889</strain>
    </source>
</reference>
<name>A0A395I0T4_ASPHC</name>
<evidence type="ECO:0000259" key="5">
    <source>
        <dbReference type="SMART" id="SM00642"/>
    </source>
</evidence>
<dbReference type="GO" id="GO:0004556">
    <property type="term" value="F:alpha-amylase activity"/>
    <property type="evidence" value="ECO:0007669"/>
    <property type="project" value="TreeGrafter"/>
</dbReference>
<dbReference type="GO" id="GO:0000025">
    <property type="term" value="P:maltose catabolic process"/>
    <property type="evidence" value="ECO:0007669"/>
    <property type="project" value="TreeGrafter"/>
</dbReference>
<dbReference type="GO" id="GO:0005987">
    <property type="term" value="P:sucrose catabolic process"/>
    <property type="evidence" value="ECO:0007669"/>
    <property type="project" value="TreeGrafter"/>
</dbReference>
<dbReference type="FunFam" id="2.60.40.1180:FF:000007">
    <property type="entry name" value="Sucrose isomerase"/>
    <property type="match status" value="1"/>
</dbReference>
<dbReference type="InterPro" id="IPR006047">
    <property type="entry name" value="GH13_cat_dom"/>
</dbReference>
<dbReference type="Pfam" id="PF00128">
    <property type="entry name" value="Alpha-amylase"/>
    <property type="match status" value="1"/>
</dbReference>
<dbReference type="GO" id="GO:0004575">
    <property type="term" value="F:sucrose alpha-glucosidase activity"/>
    <property type="evidence" value="ECO:0007669"/>
    <property type="project" value="TreeGrafter"/>
</dbReference>
<dbReference type="PANTHER" id="PTHR10357:SF179">
    <property type="entry name" value="NEUTRAL AND BASIC AMINO ACID TRANSPORT PROTEIN RBAT"/>
    <property type="match status" value="1"/>
</dbReference>
<dbReference type="SUPFAM" id="SSF51445">
    <property type="entry name" value="(Trans)glycosidases"/>
    <property type="match status" value="1"/>
</dbReference>
<dbReference type="AlphaFoldDB" id="A0A395I0T4"/>
<accession>A0A395I0T4</accession>
<protein>
    <submittedName>
        <fullName evidence="6">Maltase</fullName>
    </submittedName>
</protein>
<dbReference type="InterPro" id="IPR017853">
    <property type="entry name" value="GH"/>
</dbReference>
<dbReference type="OrthoDB" id="1740265at2759"/>
<dbReference type="CDD" id="cd11333">
    <property type="entry name" value="AmyAc_SI_OligoGlu_DGase"/>
    <property type="match status" value="1"/>
</dbReference>
<dbReference type="Gene3D" id="2.60.40.1180">
    <property type="entry name" value="Golgi alpha-mannosidase II"/>
    <property type="match status" value="1"/>
</dbReference>
<sequence>MATTPWWKNATIYQIYPASFQDSNGDGIGDLPGIISQLDYIQSLGVDAIWVCPMYDSPQYDMGYDISDYEAVYAPYGTVADVEALIQGCHARGMRILLDLVINHTSHEHAWFQESRSSLTNPKRDWYIWRPPRHDAATGARLPPNNWRSFFGGSAWTFDEHTQEYYLHLFAAQQPDLNWENAATRAALYASAMEYWLAKGIDGFRIDTVNMYSKPADFPDAPIVDPSNTYQPATSLFCNGPRMAEFLGEMNAILRKYKPAHETLTVGELPSTPLLSDVLSYVSASANQLSMVFQFDIVDSNMGTDLRFNTVPHTWTLSDFRARVRATQTLMDGTTDGWSTAFLENHDQARCVSRWGDPGKYHAQSAKMLAMLVASLSGTLFLYQGQEIGMLNAPASWDVREYKDVDSVNYLAYVRDTTGNNPVAMRKARAALNYLARDHARLPMQWNSLPHAGFTDPQATPWMRVHDNFRDVNVKRQAIDEDSVLSFWKRLLRVRKAFPRVFACGVFRDLDPDDEEVFLFEKVGDGARLVVVLNFTGEVQRVQLGRELVGGSKKMLVGNYEDVESEDADVLRPFEGRIYLVEG</sequence>
<dbReference type="Gene3D" id="3.90.400.10">
    <property type="entry name" value="Oligo-1,6-glucosidase, Domain 2"/>
    <property type="match status" value="1"/>
</dbReference>
<dbReference type="Proteomes" id="UP000248961">
    <property type="component" value="Unassembled WGS sequence"/>
</dbReference>